<evidence type="ECO:0000313" key="10">
    <source>
        <dbReference type="Proteomes" id="UP001066276"/>
    </source>
</evidence>
<evidence type="ECO:0000256" key="1">
    <source>
        <dbReference type="ARBA" id="ARBA00004123"/>
    </source>
</evidence>
<feature type="region of interest" description="Disordered" evidence="8">
    <location>
        <begin position="54"/>
        <end position="77"/>
    </location>
</feature>
<dbReference type="AlphaFoldDB" id="A0AAV7NC15"/>
<evidence type="ECO:0000256" key="7">
    <source>
        <dbReference type="ARBA" id="ARBA00040827"/>
    </source>
</evidence>
<reference evidence="9" key="1">
    <citation type="journal article" date="2022" name="bioRxiv">
        <title>Sequencing and chromosome-scale assembly of the giantPleurodeles waltlgenome.</title>
        <authorList>
            <person name="Brown T."/>
            <person name="Elewa A."/>
            <person name="Iarovenko S."/>
            <person name="Subramanian E."/>
            <person name="Araus A.J."/>
            <person name="Petzold A."/>
            <person name="Susuki M."/>
            <person name="Suzuki K.-i.T."/>
            <person name="Hayashi T."/>
            <person name="Toyoda A."/>
            <person name="Oliveira C."/>
            <person name="Osipova E."/>
            <person name="Leigh N.D."/>
            <person name="Simon A."/>
            <person name="Yun M.H."/>
        </authorList>
    </citation>
    <scope>NUCLEOTIDE SEQUENCE</scope>
    <source>
        <strain evidence="9">20211129_DDA</strain>
        <tissue evidence="9">Liver</tissue>
    </source>
</reference>
<dbReference type="GO" id="GO:0009880">
    <property type="term" value="P:embryonic pattern specification"/>
    <property type="evidence" value="ECO:0007669"/>
    <property type="project" value="TreeGrafter"/>
</dbReference>
<dbReference type="Pfam" id="PF14998">
    <property type="entry name" value="Ripply"/>
    <property type="match status" value="1"/>
</dbReference>
<keyword evidence="3" id="KW-0217">Developmental protein</keyword>
<evidence type="ECO:0000313" key="9">
    <source>
        <dbReference type="EMBL" id="KAJ1113051.1"/>
    </source>
</evidence>
<keyword evidence="6" id="KW-0539">Nucleus</keyword>
<evidence type="ECO:0000256" key="2">
    <source>
        <dbReference type="ARBA" id="ARBA00006944"/>
    </source>
</evidence>
<dbReference type="InterPro" id="IPR028127">
    <property type="entry name" value="Ripply_fam"/>
</dbReference>
<dbReference type="PANTHER" id="PTHR16770">
    <property type="entry name" value="PROTEIN RIPPLY-LIKE"/>
    <property type="match status" value="1"/>
</dbReference>
<keyword evidence="10" id="KW-1185">Reference proteome</keyword>
<evidence type="ECO:0000256" key="3">
    <source>
        <dbReference type="ARBA" id="ARBA00022473"/>
    </source>
</evidence>
<keyword evidence="5" id="KW-0804">Transcription</keyword>
<feature type="region of interest" description="Disordered" evidence="8">
    <location>
        <begin position="144"/>
        <end position="169"/>
    </location>
</feature>
<evidence type="ECO:0000256" key="5">
    <source>
        <dbReference type="ARBA" id="ARBA00023163"/>
    </source>
</evidence>
<dbReference type="GO" id="GO:0005634">
    <property type="term" value="C:nucleus"/>
    <property type="evidence" value="ECO:0007669"/>
    <property type="project" value="UniProtKB-SubCell"/>
</dbReference>
<keyword evidence="4" id="KW-0805">Transcription regulation</keyword>
<comment type="caution">
    <text evidence="9">The sequence shown here is derived from an EMBL/GenBank/DDBJ whole genome shotgun (WGS) entry which is preliminary data.</text>
</comment>
<evidence type="ECO:0000256" key="6">
    <source>
        <dbReference type="ARBA" id="ARBA00023242"/>
    </source>
</evidence>
<sequence length="169" mass="19240">MDSARYSLKLAALTRAWPCASGTGHTAFHAPGHTESNPALWRPWVLAARDERLETSQRPAGSGGDQSSARSKGAHGFQHPVRLYMPKSKCQEYLRNTGEKVLSSFPVQATIHFYNDDTDTEDEEDYEAEEQFYSYYRDLNNRMGQHAQDTTEQDAAHTDHQTRFQEENQ</sequence>
<proteinExistence type="inferred from homology"/>
<dbReference type="GO" id="GO:0000122">
    <property type="term" value="P:negative regulation of transcription by RNA polymerase II"/>
    <property type="evidence" value="ECO:0007669"/>
    <property type="project" value="TreeGrafter"/>
</dbReference>
<protein>
    <recommendedName>
        <fullName evidence="7">Protein ripply3</fullName>
    </recommendedName>
</protein>
<gene>
    <name evidence="9" type="ORF">NDU88_001310</name>
</gene>
<comment type="subcellular location">
    <subcellularLocation>
        <location evidence="1">Nucleus</location>
    </subcellularLocation>
</comment>
<accession>A0AAV7NC15</accession>
<name>A0AAV7NC15_PLEWA</name>
<dbReference type="Proteomes" id="UP001066276">
    <property type="component" value="Chromosome 8"/>
</dbReference>
<comment type="similarity">
    <text evidence="2">Belongs to the ripply family.</text>
</comment>
<dbReference type="PANTHER" id="PTHR16770:SF4">
    <property type="entry name" value="PROTEIN RIPPLY3"/>
    <property type="match status" value="1"/>
</dbReference>
<evidence type="ECO:0000256" key="8">
    <source>
        <dbReference type="SAM" id="MobiDB-lite"/>
    </source>
</evidence>
<dbReference type="EMBL" id="JANPWB010000012">
    <property type="protein sequence ID" value="KAJ1113051.1"/>
    <property type="molecule type" value="Genomic_DNA"/>
</dbReference>
<feature type="compositionally biased region" description="Basic and acidic residues" evidence="8">
    <location>
        <begin position="154"/>
        <end position="169"/>
    </location>
</feature>
<evidence type="ECO:0000256" key="4">
    <source>
        <dbReference type="ARBA" id="ARBA00023015"/>
    </source>
</evidence>
<organism evidence="9 10">
    <name type="scientific">Pleurodeles waltl</name>
    <name type="common">Iberian ribbed newt</name>
    <dbReference type="NCBI Taxonomy" id="8319"/>
    <lineage>
        <taxon>Eukaryota</taxon>
        <taxon>Metazoa</taxon>
        <taxon>Chordata</taxon>
        <taxon>Craniata</taxon>
        <taxon>Vertebrata</taxon>
        <taxon>Euteleostomi</taxon>
        <taxon>Amphibia</taxon>
        <taxon>Batrachia</taxon>
        <taxon>Caudata</taxon>
        <taxon>Salamandroidea</taxon>
        <taxon>Salamandridae</taxon>
        <taxon>Pleurodelinae</taxon>
        <taxon>Pleurodeles</taxon>
    </lineage>
</organism>